<name>M2QM51_CERS8</name>
<organism evidence="2 3">
    <name type="scientific">Ceriporiopsis subvermispora (strain B)</name>
    <name type="common">White-rot fungus</name>
    <name type="synonym">Gelatoporia subvermispora</name>
    <dbReference type="NCBI Taxonomy" id="914234"/>
    <lineage>
        <taxon>Eukaryota</taxon>
        <taxon>Fungi</taxon>
        <taxon>Dikarya</taxon>
        <taxon>Basidiomycota</taxon>
        <taxon>Agaricomycotina</taxon>
        <taxon>Agaricomycetes</taxon>
        <taxon>Polyporales</taxon>
        <taxon>Gelatoporiaceae</taxon>
        <taxon>Gelatoporia</taxon>
    </lineage>
</organism>
<dbReference type="HOGENOM" id="CLU_026673_3_4_1"/>
<feature type="domain" description="Enoyl reductase (ER)" evidence="1">
    <location>
        <begin position="24"/>
        <end position="358"/>
    </location>
</feature>
<dbReference type="InterPro" id="IPR013154">
    <property type="entry name" value="ADH-like_N"/>
</dbReference>
<dbReference type="Proteomes" id="UP000016930">
    <property type="component" value="Unassembled WGS sequence"/>
</dbReference>
<dbReference type="AlphaFoldDB" id="M2QM51"/>
<dbReference type="InterPro" id="IPR013149">
    <property type="entry name" value="ADH-like_C"/>
</dbReference>
<dbReference type="Gene3D" id="3.90.180.10">
    <property type="entry name" value="Medium-chain alcohol dehydrogenases, catalytic domain"/>
    <property type="match status" value="1"/>
</dbReference>
<keyword evidence="3" id="KW-1185">Reference proteome</keyword>
<gene>
    <name evidence="2" type="ORF">CERSUDRAFT_113271</name>
</gene>
<dbReference type="GO" id="GO:0016491">
    <property type="term" value="F:oxidoreductase activity"/>
    <property type="evidence" value="ECO:0007669"/>
    <property type="project" value="InterPro"/>
</dbReference>
<dbReference type="PANTHER" id="PTHR45033">
    <property type="match status" value="1"/>
</dbReference>
<dbReference type="InterPro" id="IPR036291">
    <property type="entry name" value="NAD(P)-bd_dom_sf"/>
</dbReference>
<evidence type="ECO:0000259" key="1">
    <source>
        <dbReference type="SMART" id="SM00829"/>
    </source>
</evidence>
<dbReference type="PANTHER" id="PTHR45033:SF3">
    <property type="entry name" value="DEHYDROGENASE, PUTATIVE (AFU_ORTHOLOGUE AFUA_2G13270)-RELATED"/>
    <property type="match status" value="1"/>
</dbReference>
<dbReference type="InterPro" id="IPR020843">
    <property type="entry name" value="ER"/>
</dbReference>
<proteinExistence type="predicted"/>
<dbReference type="SUPFAM" id="SSF51735">
    <property type="entry name" value="NAD(P)-binding Rossmann-fold domains"/>
    <property type="match status" value="1"/>
</dbReference>
<dbReference type="Gene3D" id="3.40.50.720">
    <property type="entry name" value="NAD(P)-binding Rossmann-like Domain"/>
    <property type="match status" value="1"/>
</dbReference>
<dbReference type="SMART" id="SM00829">
    <property type="entry name" value="PKS_ER"/>
    <property type="match status" value="1"/>
</dbReference>
<dbReference type="InterPro" id="IPR011032">
    <property type="entry name" value="GroES-like_sf"/>
</dbReference>
<dbReference type="OrthoDB" id="1706066at2759"/>
<protein>
    <recommendedName>
        <fullName evidence="1">Enoyl reductase (ER) domain-containing protein</fullName>
    </recommendedName>
</protein>
<dbReference type="EMBL" id="KB445795">
    <property type="protein sequence ID" value="EMD38123.1"/>
    <property type="molecule type" value="Genomic_DNA"/>
</dbReference>
<dbReference type="Pfam" id="PF08240">
    <property type="entry name" value="ADH_N"/>
    <property type="match status" value="1"/>
</dbReference>
<accession>M2QM51</accession>
<dbReference type="InterPro" id="IPR052711">
    <property type="entry name" value="Zinc_ADH-like"/>
</dbReference>
<dbReference type="STRING" id="914234.M2QM51"/>
<evidence type="ECO:0000313" key="2">
    <source>
        <dbReference type="EMBL" id="EMD38123.1"/>
    </source>
</evidence>
<evidence type="ECO:0000313" key="3">
    <source>
        <dbReference type="Proteomes" id="UP000016930"/>
    </source>
</evidence>
<dbReference type="Pfam" id="PF00107">
    <property type="entry name" value="ADH_zinc_N"/>
    <property type="match status" value="1"/>
</dbReference>
<dbReference type="SUPFAM" id="SSF50129">
    <property type="entry name" value="GroES-like"/>
    <property type="match status" value="1"/>
</dbReference>
<sequence>MSVRIPRPTRALVVQKAQSAKAAKLPYDAVIEESPIPDLGKGQVLVKVGAAAFNHRDLWIRKGQYPGIAVGSTFGSDGAGTVVAAADQSDPLLNKRVFLTPMRGWKENPDAPESRNFAILGGNTKAPFGTFTQYVAIERDEVIPTPDHLDDVHAAAWPLGGLTAWRAVVVNAQVKKGDNVLITGIGGGVALIAMQLCLGIGANVYVTSGQKSKIDKAVALGAKAGVNYKDKKWSAELAEILAQANKTTGHNTELDAVIDSGGGDIAGQTNKLLTAGGRIVVYGMTSHPKVTFTMREVLKNQKLLGSTMGSRKDLIDATNFIAEHRIVPAVSQVLDGLEDAETGFQLLQRGDQFGKVVIKIRHGGANEPRPKL</sequence>
<reference evidence="2 3" key="1">
    <citation type="journal article" date="2012" name="Proc. Natl. Acad. Sci. U.S.A.">
        <title>Comparative genomics of Ceriporiopsis subvermispora and Phanerochaete chrysosporium provide insight into selective ligninolysis.</title>
        <authorList>
            <person name="Fernandez-Fueyo E."/>
            <person name="Ruiz-Duenas F.J."/>
            <person name="Ferreira P."/>
            <person name="Floudas D."/>
            <person name="Hibbett D.S."/>
            <person name="Canessa P."/>
            <person name="Larrondo L.F."/>
            <person name="James T.Y."/>
            <person name="Seelenfreund D."/>
            <person name="Lobos S."/>
            <person name="Polanco R."/>
            <person name="Tello M."/>
            <person name="Honda Y."/>
            <person name="Watanabe T."/>
            <person name="Watanabe T."/>
            <person name="Ryu J.S."/>
            <person name="Kubicek C.P."/>
            <person name="Schmoll M."/>
            <person name="Gaskell J."/>
            <person name="Hammel K.E."/>
            <person name="St John F.J."/>
            <person name="Vanden Wymelenberg A."/>
            <person name="Sabat G."/>
            <person name="Splinter BonDurant S."/>
            <person name="Syed K."/>
            <person name="Yadav J.S."/>
            <person name="Doddapaneni H."/>
            <person name="Subramanian V."/>
            <person name="Lavin J.L."/>
            <person name="Oguiza J.A."/>
            <person name="Perez G."/>
            <person name="Pisabarro A.G."/>
            <person name="Ramirez L."/>
            <person name="Santoyo F."/>
            <person name="Master E."/>
            <person name="Coutinho P.M."/>
            <person name="Henrissat B."/>
            <person name="Lombard V."/>
            <person name="Magnuson J.K."/>
            <person name="Kuees U."/>
            <person name="Hori C."/>
            <person name="Igarashi K."/>
            <person name="Samejima M."/>
            <person name="Held B.W."/>
            <person name="Barry K.W."/>
            <person name="LaButti K.M."/>
            <person name="Lapidus A."/>
            <person name="Lindquist E.A."/>
            <person name="Lucas S.M."/>
            <person name="Riley R."/>
            <person name="Salamov A.A."/>
            <person name="Hoffmeister D."/>
            <person name="Schwenk D."/>
            <person name="Hadar Y."/>
            <person name="Yarden O."/>
            <person name="de Vries R.P."/>
            <person name="Wiebenga A."/>
            <person name="Stenlid J."/>
            <person name="Eastwood D."/>
            <person name="Grigoriev I.V."/>
            <person name="Berka R.M."/>
            <person name="Blanchette R.A."/>
            <person name="Kersten P."/>
            <person name="Martinez A.T."/>
            <person name="Vicuna R."/>
            <person name="Cullen D."/>
        </authorList>
    </citation>
    <scope>NUCLEOTIDE SEQUENCE [LARGE SCALE GENOMIC DNA]</scope>
    <source>
        <strain evidence="2 3">B</strain>
    </source>
</reference>